<dbReference type="EMBL" id="JXRP01000009">
    <property type="protein sequence ID" value="KIL49238.1"/>
    <property type="molecule type" value="Genomic_DNA"/>
</dbReference>
<organism evidence="2 3">
    <name type="scientific">Jeotgalibacillus soli</name>
    <dbReference type="NCBI Taxonomy" id="889306"/>
    <lineage>
        <taxon>Bacteria</taxon>
        <taxon>Bacillati</taxon>
        <taxon>Bacillota</taxon>
        <taxon>Bacilli</taxon>
        <taxon>Bacillales</taxon>
        <taxon>Caryophanaceae</taxon>
        <taxon>Jeotgalibacillus</taxon>
    </lineage>
</organism>
<dbReference type="Gene3D" id="3.30.200.20">
    <property type="entry name" value="Phosphorylase Kinase, domain 1"/>
    <property type="match status" value="1"/>
</dbReference>
<dbReference type="InterPro" id="IPR011009">
    <property type="entry name" value="Kinase-like_dom_sf"/>
</dbReference>
<proteinExistence type="predicted"/>
<evidence type="ECO:0000259" key="1">
    <source>
        <dbReference type="Pfam" id="PF01636"/>
    </source>
</evidence>
<keyword evidence="2" id="KW-0808">Transferase</keyword>
<dbReference type="InterPro" id="IPR051678">
    <property type="entry name" value="AGP_Transferase"/>
</dbReference>
<dbReference type="GO" id="GO:0016740">
    <property type="term" value="F:transferase activity"/>
    <property type="evidence" value="ECO:0007669"/>
    <property type="project" value="UniProtKB-KW"/>
</dbReference>
<dbReference type="PATRIC" id="fig|889306.3.peg.706"/>
<dbReference type="Gene3D" id="3.90.1200.10">
    <property type="match status" value="1"/>
</dbReference>
<gene>
    <name evidence="2" type="ORF">KP78_07060</name>
</gene>
<dbReference type="SUPFAM" id="SSF56112">
    <property type="entry name" value="Protein kinase-like (PK-like)"/>
    <property type="match status" value="1"/>
</dbReference>
<dbReference type="PANTHER" id="PTHR21310">
    <property type="entry name" value="AMINOGLYCOSIDE PHOSPHOTRANSFERASE-RELATED-RELATED"/>
    <property type="match status" value="1"/>
</dbReference>
<keyword evidence="3" id="KW-1185">Reference proteome</keyword>
<sequence>MIFYEVLINEKLYFNGDVFMNPLQINELPKEIINFLGTIKSIVFPQQGWTSDVGVIESEQGMFILKRTRTEQFNSWLHKEVFVLNSLTTQTALPIPKVHKYIERKEQSQSFALLEFFEGETLRTALLKEKNEARRQEMIFLFGKTLAHIHSTPCPDDLKSSQLWLDDMLQAAQYNLDYYETEGDQALLERLKANKPKPFKQTLIHGDFTIDNVLVQNGNVTSIIDWSGGAFGDPRYDASLAIRPKPNAFENERDIAIFFEGYGEKIVSPDEYIYFENGLYNFF</sequence>
<name>A0A0C2VZ56_9BACL</name>
<reference evidence="2 3" key="1">
    <citation type="submission" date="2015-01" db="EMBL/GenBank/DDBJ databases">
        <title>Genome sequencing of Jeotgalibacillus soli.</title>
        <authorList>
            <person name="Goh K.M."/>
            <person name="Chan K.-G."/>
            <person name="Yaakop A.S."/>
            <person name="Ee R."/>
            <person name="Gan H.M."/>
            <person name="Chan C.S."/>
        </authorList>
    </citation>
    <scope>NUCLEOTIDE SEQUENCE [LARGE SCALE GENOMIC DNA]</scope>
    <source>
        <strain evidence="2 3">P9</strain>
    </source>
</reference>
<dbReference type="AlphaFoldDB" id="A0A0C2VZ56"/>
<evidence type="ECO:0000313" key="2">
    <source>
        <dbReference type="EMBL" id="KIL49238.1"/>
    </source>
</evidence>
<protein>
    <submittedName>
        <fullName evidence="2">Aminoglycoside phosphotransferase</fullName>
    </submittedName>
</protein>
<dbReference type="InterPro" id="IPR002575">
    <property type="entry name" value="Aminoglycoside_PTrfase"/>
</dbReference>
<dbReference type="Pfam" id="PF01636">
    <property type="entry name" value="APH"/>
    <property type="match status" value="1"/>
</dbReference>
<dbReference type="STRING" id="889306.KP78_07060"/>
<accession>A0A0C2VZ56</accession>
<comment type="caution">
    <text evidence="2">The sequence shown here is derived from an EMBL/GenBank/DDBJ whole genome shotgun (WGS) entry which is preliminary data.</text>
</comment>
<feature type="domain" description="Aminoglycoside phosphotransferase" evidence="1">
    <location>
        <begin position="45"/>
        <end position="248"/>
    </location>
</feature>
<evidence type="ECO:0000313" key="3">
    <source>
        <dbReference type="Proteomes" id="UP000031938"/>
    </source>
</evidence>
<dbReference type="Proteomes" id="UP000031938">
    <property type="component" value="Unassembled WGS sequence"/>
</dbReference>